<dbReference type="SMART" id="SM00116">
    <property type="entry name" value="CBS"/>
    <property type="match status" value="2"/>
</dbReference>
<evidence type="ECO:0000256" key="1">
    <source>
        <dbReference type="ARBA" id="ARBA00022737"/>
    </source>
</evidence>
<comment type="caution">
    <text evidence="4">The sequence shown here is derived from an EMBL/GenBank/DDBJ whole genome shotgun (WGS) entry which is preliminary data.</text>
</comment>
<keyword evidence="2" id="KW-0129">CBS domain</keyword>
<dbReference type="PANTHER" id="PTHR48108:SF34">
    <property type="entry name" value="CBS DOMAIN-CONTAINING PROTEIN YHCV"/>
    <property type="match status" value="1"/>
</dbReference>
<dbReference type="SUPFAM" id="SSF54631">
    <property type="entry name" value="CBS-domain pair"/>
    <property type="match status" value="1"/>
</dbReference>
<feature type="domain" description="CBS" evidence="3">
    <location>
        <begin position="8"/>
        <end position="66"/>
    </location>
</feature>
<protein>
    <submittedName>
        <fullName evidence="4">CBS domain-containing protein</fullName>
    </submittedName>
</protein>
<proteinExistence type="predicted"/>
<dbReference type="PANTHER" id="PTHR48108">
    <property type="entry name" value="CBS DOMAIN-CONTAINING PROTEIN CBSX2, CHLOROPLASTIC"/>
    <property type="match status" value="1"/>
</dbReference>
<evidence type="ECO:0000256" key="2">
    <source>
        <dbReference type="PROSITE-ProRule" id="PRU00703"/>
    </source>
</evidence>
<accession>A0A839F868</accession>
<sequence length="138" mass="14961">MQTINQVMTPDIVIARPEQTIADAARMMAKADIGSLPVGDDDRLVGMLTDRDIVIRAVAQGLPADTPVRDVMTGTIRYCYDDQDVAEVARNMAELGVRRLPVVNRDKRIVGFVALSNIAQADSEGAKDAFLRGVATPH</sequence>
<dbReference type="PROSITE" id="PS51371">
    <property type="entry name" value="CBS"/>
    <property type="match status" value="2"/>
</dbReference>
<keyword evidence="1" id="KW-0677">Repeat</keyword>
<keyword evidence="5" id="KW-1185">Reference proteome</keyword>
<dbReference type="InterPro" id="IPR046342">
    <property type="entry name" value="CBS_dom_sf"/>
</dbReference>
<dbReference type="InterPro" id="IPR051462">
    <property type="entry name" value="CBS_domain-containing"/>
</dbReference>
<gene>
    <name evidence="4" type="ORF">FHW12_003975</name>
</gene>
<evidence type="ECO:0000313" key="5">
    <source>
        <dbReference type="Proteomes" id="UP000550401"/>
    </source>
</evidence>
<dbReference type="EMBL" id="JACGXL010000008">
    <property type="protein sequence ID" value="MBA8889728.1"/>
    <property type="molecule type" value="Genomic_DNA"/>
</dbReference>
<dbReference type="CDD" id="cd04622">
    <property type="entry name" value="CBS_pair_HRP1_like"/>
    <property type="match status" value="1"/>
</dbReference>
<name>A0A839F868_9GAMM</name>
<dbReference type="RefSeq" id="WP_182532771.1">
    <property type="nucleotide sequence ID" value="NZ_JACGXL010000008.1"/>
</dbReference>
<evidence type="ECO:0000313" key="4">
    <source>
        <dbReference type="EMBL" id="MBA8889728.1"/>
    </source>
</evidence>
<feature type="domain" description="CBS" evidence="3">
    <location>
        <begin position="72"/>
        <end position="129"/>
    </location>
</feature>
<dbReference type="AlphaFoldDB" id="A0A839F868"/>
<reference evidence="4 5" key="1">
    <citation type="submission" date="2020-07" db="EMBL/GenBank/DDBJ databases">
        <title>Genomic Encyclopedia of Type Strains, Phase IV (KMG-V): Genome sequencing to study the core and pangenomes of soil and plant-associated prokaryotes.</title>
        <authorList>
            <person name="Whitman W."/>
        </authorList>
    </citation>
    <scope>NUCLEOTIDE SEQUENCE [LARGE SCALE GENOMIC DNA]</scope>
    <source>
        <strain evidence="4 5">RH2WT43</strain>
    </source>
</reference>
<dbReference type="InterPro" id="IPR000644">
    <property type="entry name" value="CBS_dom"/>
</dbReference>
<organism evidence="4 5">
    <name type="scientific">Dokdonella fugitiva</name>
    <dbReference type="NCBI Taxonomy" id="328517"/>
    <lineage>
        <taxon>Bacteria</taxon>
        <taxon>Pseudomonadati</taxon>
        <taxon>Pseudomonadota</taxon>
        <taxon>Gammaproteobacteria</taxon>
        <taxon>Lysobacterales</taxon>
        <taxon>Rhodanobacteraceae</taxon>
        <taxon>Dokdonella</taxon>
    </lineage>
</organism>
<evidence type="ECO:0000259" key="3">
    <source>
        <dbReference type="PROSITE" id="PS51371"/>
    </source>
</evidence>
<dbReference type="Proteomes" id="UP000550401">
    <property type="component" value="Unassembled WGS sequence"/>
</dbReference>
<dbReference type="Pfam" id="PF00571">
    <property type="entry name" value="CBS"/>
    <property type="match status" value="2"/>
</dbReference>
<dbReference type="Gene3D" id="3.10.580.10">
    <property type="entry name" value="CBS-domain"/>
    <property type="match status" value="1"/>
</dbReference>